<keyword evidence="4 6" id="KW-1133">Transmembrane helix</keyword>
<dbReference type="SUPFAM" id="SSF103473">
    <property type="entry name" value="MFS general substrate transporter"/>
    <property type="match status" value="2"/>
</dbReference>
<feature type="transmembrane region" description="Helical" evidence="6">
    <location>
        <begin position="282"/>
        <end position="301"/>
    </location>
</feature>
<feature type="domain" description="Major facilitator superfamily (MFS) profile" evidence="7">
    <location>
        <begin position="279"/>
        <end position="470"/>
    </location>
</feature>
<feature type="transmembrane region" description="Helical" evidence="6">
    <location>
        <begin position="186"/>
        <end position="210"/>
    </location>
</feature>
<feature type="transmembrane region" description="Helical" evidence="6">
    <location>
        <begin position="433"/>
        <end position="456"/>
    </location>
</feature>
<accession>A0A915LBF8</accession>
<dbReference type="GO" id="GO:0022857">
    <property type="term" value="F:transmembrane transporter activity"/>
    <property type="evidence" value="ECO:0007669"/>
    <property type="project" value="InterPro"/>
</dbReference>
<feature type="transmembrane region" description="Helical" evidence="6">
    <location>
        <begin position="313"/>
        <end position="332"/>
    </location>
</feature>
<dbReference type="OMA" id="ERLYEPY"/>
<evidence type="ECO:0000256" key="2">
    <source>
        <dbReference type="ARBA" id="ARBA00005241"/>
    </source>
</evidence>
<dbReference type="InterPro" id="IPR051717">
    <property type="entry name" value="MFS_MFSD6"/>
</dbReference>
<dbReference type="PROSITE" id="PS50850">
    <property type="entry name" value="MFS"/>
    <property type="match status" value="1"/>
</dbReference>
<evidence type="ECO:0000313" key="8">
    <source>
        <dbReference type="Proteomes" id="UP000887565"/>
    </source>
</evidence>
<dbReference type="Gene3D" id="1.20.1250.20">
    <property type="entry name" value="MFS general substrate transporter like domains"/>
    <property type="match status" value="2"/>
</dbReference>
<dbReference type="InterPro" id="IPR024989">
    <property type="entry name" value="MFS_assoc_dom"/>
</dbReference>
<evidence type="ECO:0000256" key="3">
    <source>
        <dbReference type="ARBA" id="ARBA00022692"/>
    </source>
</evidence>
<dbReference type="PANTHER" id="PTHR16172:SF41">
    <property type="entry name" value="MAJOR FACILITATOR SUPERFAMILY DOMAIN-CONTAINING PROTEIN 6-LIKE"/>
    <property type="match status" value="1"/>
</dbReference>
<dbReference type="Pfam" id="PF12832">
    <property type="entry name" value="MFS_1_like"/>
    <property type="match status" value="2"/>
</dbReference>
<keyword evidence="8" id="KW-1185">Reference proteome</keyword>
<comment type="similarity">
    <text evidence="2">Belongs to the major facilitator superfamily. MFSD6 family.</text>
</comment>
<dbReference type="PANTHER" id="PTHR16172">
    <property type="entry name" value="MAJOR FACILITATOR SUPERFAMILY DOMAIN-CONTAINING PROTEIN 6-LIKE"/>
    <property type="match status" value="1"/>
</dbReference>
<feature type="transmembrane region" description="Helical" evidence="6">
    <location>
        <begin position="93"/>
        <end position="112"/>
    </location>
</feature>
<dbReference type="GO" id="GO:0016020">
    <property type="term" value="C:membrane"/>
    <property type="evidence" value="ECO:0007669"/>
    <property type="project" value="UniProtKB-SubCell"/>
</dbReference>
<proteinExistence type="inferred from homology"/>
<evidence type="ECO:0000313" key="9">
    <source>
        <dbReference type="WBParaSite" id="nRc.2.0.1.t47106-RA"/>
    </source>
</evidence>
<organism evidence="8 9">
    <name type="scientific">Romanomermis culicivorax</name>
    <name type="common">Nematode worm</name>
    <dbReference type="NCBI Taxonomy" id="13658"/>
    <lineage>
        <taxon>Eukaryota</taxon>
        <taxon>Metazoa</taxon>
        <taxon>Ecdysozoa</taxon>
        <taxon>Nematoda</taxon>
        <taxon>Enoplea</taxon>
        <taxon>Dorylaimia</taxon>
        <taxon>Mermithida</taxon>
        <taxon>Mermithoidea</taxon>
        <taxon>Mermithidae</taxon>
        <taxon>Romanomermis</taxon>
    </lineage>
</organism>
<evidence type="ECO:0000256" key="1">
    <source>
        <dbReference type="ARBA" id="ARBA00004141"/>
    </source>
</evidence>
<dbReference type="WBParaSite" id="nRc.2.0.1.t47106-RA">
    <property type="protein sequence ID" value="nRc.2.0.1.t47106-RA"/>
    <property type="gene ID" value="nRc.2.0.1.g47106"/>
</dbReference>
<evidence type="ECO:0000259" key="7">
    <source>
        <dbReference type="PROSITE" id="PS50850"/>
    </source>
</evidence>
<keyword evidence="3 6" id="KW-0812">Transmembrane</keyword>
<reference evidence="9" key="1">
    <citation type="submission" date="2022-11" db="UniProtKB">
        <authorList>
            <consortium name="WormBaseParasite"/>
        </authorList>
    </citation>
    <scope>IDENTIFICATION</scope>
</reference>
<evidence type="ECO:0000256" key="4">
    <source>
        <dbReference type="ARBA" id="ARBA00022989"/>
    </source>
</evidence>
<dbReference type="Proteomes" id="UP000887565">
    <property type="component" value="Unplaced"/>
</dbReference>
<sequence length="470" mass="52335">MQGLAVGGREVREPSVREPLQSKKASILRKSDKILGADPNGLWAFIPIFSHYLLQLGYSPADLIILMGTTPFVLIFSRLLLGDYADRSTNHKLVMVSCLLISSLTIAAIYFVPALSSSDSIDEKLFDNKTEDFSLLNSTSNIANFSSVSQFDRITSNFIDDPSQDELTYDRKHPKHSHNETHFSSYQIWLVLILYVLAYPFGILPAISLADTTTLGLLKDKPQNFGKQRMWMVLGSTFSVPLNDIDSKNDTNKNQGERHSKSKKAGLAEMWPVIKQNWRIKIYLLGTFVFGLNFGQSLMLAVPHMKELGASQLWVMISVMCIGFSLLIMMFLSGKIISFLGHEFTLCMVLTLTAIRSVLWAMTPTYWIFVATEPLWGISFGMTLVNVGSYARCIAPKGAEASAQSIISSAYEGLGCGIGQMLSGSLQHSFGSAMSWTCFSIFTFVFTFLYFALLFITRKPGRNRTSPNEA</sequence>
<feature type="transmembrane region" description="Helical" evidence="6">
    <location>
        <begin position="63"/>
        <end position="81"/>
    </location>
</feature>
<feature type="transmembrane region" description="Helical" evidence="6">
    <location>
        <begin position="344"/>
        <end position="369"/>
    </location>
</feature>
<dbReference type="InterPro" id="IPR020846">
    <property type="entry name" value="MFS_dom"/>
</dbReference>
<protein>
    <submittedName>
        <fullName evidence="9">Major facilitator superfamily (MFS) profile domain-containing protein</fullName>
    </submittedName>
</protein>
<evidence type="ECO:0000256" key="5">
    <source>
        <dbReference type="ARBA" id="ARBA00023136"/>
    </source>
</evidence>
<dbReference type="AlphaFoldDB" id="A0A915LBF8"/>
<dbReference type="InterPro" id="IPR036259">
    <property type="entry name" value="MFS_trans_sf"/>
</dbReference>
<name>A0A915LBF8_ROMCU</name>
<comment type="subcellular location">
    <subcellularLocation>
        <location evidence="1">Membrane</location>
        <topology evidence="1">Multi-pass membrane protein</topology>
    </subcellularLocation>
</comment>
<keyword evidence="5 6" id="KW-0472">Membrane</keyword>
<evidence type="ECO:0000256" key="6">
    <source>
        <dbReference type="SAM" id="Phobius"/>
    </source>
</evidence>